<comment type="caution">
    <text evidence="1">The sequence shown here is derived from an EMBL/GenBank/DDBJ whole genome shotgun (WGS) entry which is preliminary data.</text>
</comment>
<accession>A0A4Q7Y1G6</accession>
<dbReference type="OrthoDB" id="2093230at201174"/>
<proteinExistence type="predicted"/>
<organism evidence="1 2">
    <name type="scientific">Blastococcus saxobsidens</name>
    <dbReference type="NCBI Taxonomy" id="138336"/>
    <lineage>
        <taxon>Bacteria</taxon>
        <taxon>Bacillati</taxon>
        <taxon>Actinomycetota</taxon>
        <taxon>Actinomycetes</taxon>
        <taxon>Geodermatophilales</taxon>
        <taxon>Geodermatophilaceae</taxon>
        <taxon>Blastococcus</taxon>
    </lineage>
</organism>
<reference evidence="1 2" key="1">
    <citation type="submission" date="2019-02" db="EMBL/GenBank/DDBJ databases">
        <title>Sequencing the genomes of 1000 actinobacteria strains.</title>
        <authorList>
            <person name="Klenk H.-P."/>
        </authorList>
    </citation>
    <scope>NUCLEOTIDE SEQUENCE [LARGE SCALE GENOMIC DNA]</scope>
    <source>
        <strain evidence="1 2">DSM 44509</strain>
    </source>
</reference>
<name>A0A4Q7Y1G6_9ACTN</name>
<sequence length="151" mass="17415">MGALDEVGVFFGSPAEAEADLNARTYRNSVEEKQYREQREKVIDEQESMIRDSALERMEVVQQDAAGYHEAAQVHLLAAQEVREKIKNREIPAKEARKEIAKLNKEAERLAILAETLPSDYAKALHDRDHPRDVLEFLYRTYPLGPIRFDF</sequence>
<gene>
    <name evidence="1" type="ORF">BKA19_0247</name>
</gene>
<dbReference type="RefSeq" id="WP_104530281.1">
    <property type="nucleotide sequence ID" value="NZ_POQT01000047.1"/>
</dbReference>
<protein>
    <submittedName>
        <fullName evidence="1">Uncharacterized protein</fullName>
    </submittedName>
</protein>
<evidence type="ECO:0000313" key="1">
    <source>
        <dbReference type="EMBL" id="RZU30627.1"/>
    </source>
</evidence>
<dbReference type="EMBL" id="SHKV01000001">
    <property type="protein sequence ID" value="RZU30627.1"/>
    <property type="molecule type" value="Genomic_DNA"/>
</dbReference>
<dbReference type="Proteomes" id="UP000292507">
    <property type="component" value="Unassembled WGS sequence"/>
</dbReference>
<keyword evidence="2" id="KW-1185">Reference proteome</keyword>
<evidence type="ECO:0000313" key="2">
    <source>
        <dbReference type="Proteomes" id="UP000292507"/>
    </source>
</evidence>
<dbReference type="AlphaFoldDB" id="A0A4Q7Y1G6"/>